<feature type="signal peptide" evidence="1">
    <location>
        <begin position="1"/>
        <end position="21"/>
    </location>
</feature>
<feature type="chain" id="PRO_5046950497" evidence="1">
    <location>
        <begin position="22"/>
        <end position="162"/>
    </location>
</feature>
<dbReference type="EMBL" id="JBHSOH010000026">
    <property type="protein sequence ID" value="MFC5849549.1"/>
    <property type="molecule type" value="Genomic_DNA"/>
</dbReference>
<evidence type="ECO:0000313" key="2">
    <source>
        <dbReference type="EMBL" id="MFC5849549.1"/>
    </source>
</evidence>
<keyword evidence="3" id="KW-1185">Reference proteome</keyword>
<evidence type="ECO:0000256" key="1">
    <source>
        <dbReference type="SAM" id="SignalP"/>
    </source>
</evidence>
<dbReference type="Proteomes" id="UP001595979">
    <property type="component" value="Unassembled WGS sequence"/>
</dbReference>
<dbReference type="RefSeq" id="WP_380050779.1">
    <property type="nucleotide sequence ID" value="NZ_JBHSOH010000026.1"/>
</dbReference>
<accession>A0ABW1DNY0</accession>
<gene>
    <name evidence="2" type="ORF">ACFPQ6_14680</name>
</gene>
<name>A0ABW1DNY0_9DEIO</name>
<proteinExistence type="predicted"/>
<reference evidence="3" key="1">
    <citation type="journal article" date="2019" name="Int. J. Syst. Evol. Microbiol.">
        <title>The Global Catalogue of Microorganisms (GCM) 10K type strain sequencing project: providing services to taxonomists for standard genome sequencing and annotation.</title>
        <authorList>
            <consortium name="The Broad Institute Genomics Platform"/>
            <consortium name="The Broad Institute Genome Sequencing Center for Infectious Disease"/>
            <person name="Wu L."/>
            <person name="Ma J."/>
        </authorList>
    </citation>
    <scope>NUCLEOTIDE SEQUENCE [LARGE SCALE GENOMIC DNA]</scope>
    <source>
        <strain evidence="3">CGMCC 1.15053</strain>
    </source>
</reference>
<dbReference type="PROSITE" id="PS51257">
    <property type="entry name" value="PROKAR_LIPOPROTEIN"/>
    <property type="match status" value="1"/>
</dbReference>
<organism evidence="2 3">
    <name type="scientific">Deinococcus petrolearius</name>
    <dbReference type="NCBI Taxonomy" id="1751295"/>
    <lineage>
        <taxon>Bacteria</taxon>
        <taxon>Thermotogati</taxon>
        <taxon>Deinococcota</taxon>
        <taxon>Deinococci</taxon>
        <taxon>Deinococcales</taxon>
        <taxon>Deinococcaceae</taxon>
        <taxon>Deinococcus</taxon>
    </lineage>
</organism>
<evidence type="ECO:0000313" key="3">
    <source>
        <dbReference type="Proteomes" id="UP001595979"/>
    </source>
</evidence>
<sequence>MLRKLCLPLLLLVTSCAPAQAQLQVKTPASAACPPDQTTRTPVIGFIVEDEFGGIDGFQHSDALTDALEEAGFKVSGPHYINLLDHGSVKISGKIQNWRNANGDESRKRIGLVDIDIIDLNTQELIFKFKQPSAKLVFQAPTFEQVTQQIVGELSQRFCQFR</sequence>
<keyword evidence="1" id="KW-0732">Signal</keyword>
<comment type="caution">
    <text evidence="2">The sequence shown here is derived from an EMBL/GenBank/DDBJ whole genome shotgun (WGS) entry which is preliminary data.</text>
</comment>
<protein>
    <submittedName>
        <fullName evidence="2">Uncharacterized protein</fullName>
    </submittedName>
</protein>